<dbReference type="EMBL" id="JAAALK010000079">
    <property type="protein sequence ID" value="KAG8096623.1"/>
    <property type="molecule type" value="Genomic_DNA"/>
</dbReference>
<sequence>MVVTDQQIRHLPATTSRTRISEARPSKEKNDATFKKHRRCATWGEEGDWESEMNQECRVRRDKYLCCRTAMRGRWWRWPGRVSSQPTCVLAAAYSPTIDSLRFYF</sequence>
<organism evidence="2 3">
    <name type="scientific">Zizania palustris</name>
    <name type="common">Northern wild rice</name>
    <dbReference type="NCBI Taxonomy" id="103762"/>
    <lineage>
        <taxon>Eukaryota</taxon>
        <taxon>Viridiplantae</taxon>
        <taxon>Streptophyta</taxon>
        <taxon>Embryophyta</taxon>
        <taxon>Tracheophyta</taxon>
        <taxon>Spermatophyta</taxon>
        <taxon>Magnoliopsida</taxon>
        <taxon>Liliopsida</taxon>
        <taxon>Poales</taxon>
        <taxon>Poaceae</taxon>
        <taxon>BOP clade</taxon>
        <taxon>Oryzoideae</taxon>
        <taxon>Oryzeae</taxon>
        <taxon>Zizaniinae</taxon>
        <taxon>Zizania</taxon>
    </lineage>
</organism>
<dbReference type="Proteomes" id="UP000729402">
    <property type="component" value="Unassembled WGS sequence"/>
</dbReference>
<evidence type="ECO:0000313" key="2">
    <source>
        <dbReference type="EMBL" id="KAG8096623.1"/>
    </source>
</evidence>
<keyword evidence="3" id="KW-1185">Reference proteome</keyword>
<proteinExistence type="predicted"/>
<evidence type="ECO:0000313" key="3">
    <source>
        <dbReference type="Proteomes" id="UP000729402"/>
    </source>
</evidence>
<feature type="compositionally biased region" description="Basic and acidic residues" evidence="1">
    <location>
        <begin position="19"/>
        <end position="33"/>
    </location>
</feature>
<evidence type="ECO:0000256" key="1">
    <source>
        <dbReference type="SAM" id="MobiDB-lite"/>
    </source>
</evidence>
<protein>
    <submittedName>
        <fullName evidence="2">Uncharacterized protein</fullName>
    </submittedName>
</protein>
<dbReference type="OrthoDB" id="1898655at2759"/>
<feature type="region of interest" description="Disordered" evidence="1">
    <location>
        <begin position="1"/>
        <end position="33"/>
    </location>
</feature>
<name>A0A8J5WTD7_ZIZPA</name>
<gene>
    <name evidence="2" type="ORF">GUJ93_ZPchr0013g37705</name>
</gene>
<reference evidence="2" key="2">
    <citation type="submission" date="2021-02" db="EMBL/GenBank/DDBJ databases">
        <authorList>
            <person name="Kimball J.A."/>
            <person name="Haas M.W."/>
            <person name="Macchietto M."/>
            <person name="Kono T."/>
            <person name="Duquette J."/>
            <person name="Shao M."/>
        </authorList>
    </citation>
    <scope>NUCLEOTIDE SEQUENCE</scope>
    <source>
        <tissue evidence="2">Fresh leaf tissue</tissue>
    </source>
</reference>
<comment type="caution">
    <text evidence="2">The sequence shown here is derived from an EMBL/GenBank/DDBJ whole genome shotgun (WGS) entry which is preliminary data.</text>
</comment>
<accession>A0A8J5WTD7</accession>
<dbReference type="AlphaFoldDB" id="A0A8J5WTD7"/>
<reference evidence="2" key="1">
    <citation type="journal article" date="2021" name="bioRxiv">
        <title>Whole Genome Assembly and Annotation of Northern Wild Rice, Zizania palustris L., Supports a Whole Genome Duplication in the Zizania Genus.</title>
        <authorList>
            <person name="Haas M."/>
            <person name="Kono T."/>
            <person name="Macchietto M."/>
            <person name="Millas R."/>
            <person name="McGilp L."/>
            <person name="Shao M."/>
            <person name="Duquette J."/>
            <person name="Hirsch C.N."/>
            <person name="Kimball J."/>
        </authorList>
    </citation>
    <scope>NUCLEOTIDE SEQUENCE</scope>
    <source>
        <tissue evidence="2">Fresh leaf tissue</tissue>
    </source>
</reference>